<protein>
    <submittedName>
        <fullName evidence="1">Phosphoglycerate mutase</fullName>
    </submittedName>
</protein>
<dbReference type="Pfam" id="PF00300">
    <property type="entry name" value="His_Phos_1"/>
    <property type="match status" value="1"/>
</dbReference>
<dbReference type="InterPro" id="IPR013078">
    <property type="entry name" value="His_Pase_superF_clade-1"/>
</dbReference>
<dbReference type="eggNOG" id="COG0406">
    <property type="taxonomic scope" value="Bacteria"/>
</dbReference>
<name>A0A093RL75_9GAMM</name>
<proteinExistence type="predicted"/>
<dbReference type="Proteomes" id="UP000032874">
    <property type="component" value="Unassembled WGS sequence"/>
</dbReference>
<dbReference type="SUPFAM" id="SSF53254">
    <property type="entry name" value="Phosphoglycerate mutase-like"/>
    <property type="match status" value="1"/>
</dbReference>
<dbReference type="AlphaFoldDB" id="A0A093RL75"/>
<dbReference type="STRING" id="55207.KP22_21235"/>
<sequence length="189" mass="20722">MRASLTLICQGETAASRGSHFPCDDPLEAREWQRAQKLHSIAARYHSVWTAPETAARQTTTALSLHATLTAELAETDYGLWAGRPLREVMTQDAEAFHAWLEGAAPPGGESRVQLLARCAAWLAQRVDIPGLHCAVVPASVIRAMIVDVLGAPLQSFARIDIHPLSITELHSDGRRWHFCVLKDRATGK</sequence>
<accession>A0A093RL75</accession>
<evidence type="ECO:0000313" key="1">
    <source>
        <dbReference type="EMBL" id="KFW98550.1"/>
    </source>
</evidence>
<dbReference type="RefSeq" id="WP_039326180.1">
    <property type="nucleotide sequence ID" value="NZ_JQHM01000027.1"/>
</dbReference>
<dbReference type="EMBL" id="JQHM01000027">
    <property type="protein sequence ID" value="KFW98550.1"/>
    <property type="molecule type" value="Genomic_DNA"/>
</dbReference>
<dbReference type="InterPro" id="IPR029033">
    <property type="entry name" value="His_PPase_superfam"/>
</dbReference>
<gene>
    <name evidence="1" type="ORF">KP22_21235</name>
</gene>
<dbReference type="Gene3D" id="3.40.50.1240">
    <property type="entry name" value="Phosphoglycerate mutase-like"/>
    <property type="match status" value="1"/>
</dbReference>
<evidence type="ECO:0000313" key="2">
    <source>
        <dbReference type="Proteomes" id="UP000032874"/>
    </source>
</evidence>
<comment type="caution">
    <text evidence="1">The sequence shown here is derived from an EMBL/GenBank/DDBJ whole genome shotgun (WGS) entry which is preliminary data.</text>
</comment>
<organism evidence="1 2">
    <name type="scientific">Pectobacterium betavasculorum</name>
    <dbReference type="NCBI Taxonomy" id="55207"/>
    <lineage>
        <taxon>Bacteria</taxon>
        <taxon>Pseudomonadati</taxon>
        <taxon>Pseudomonadota</taxon>
        <taxon>Gammaproteobacteria</taxon>
        <taxon>Enterobacterales</taxon>
        <taxon>Pectobacteriaceae</taxon>
        <taxon>Pectobacterium</taxon>
    </lineage>
</organism>
<reference evidence="1 2" key="1">
    <citation type="submission" date="2014-08" db="EMBL/GenBank/DDBJ databases">
        <title>Genome sequences of NCPPB Pectobacterium isolates.</title>
        <authorList>
            <person name="Glover R.H."/>
            <person name="Sapp M."/>
            <person name="Elphinstone J."/>
        </authorList>
    </citation>
    <scope>NUCLEOTIDE SEQUENCE [LARGE SCALE GENOMIC DNA]</scope>
    <source>
        <strain evidence="1 2">NCPPB 2795</strain>
    </source>
</reference>